<dbReference type="PANTHER" id="PTHR24060">
    <property type="entry name" value="METABOTROPIC GLUTAMATE RECEPTOR"/>
    <property type="match status" value="1"/>
</dbReference>
<keyword evidence="9" id="KW-1185">Reference proteome</keyword>
<keyword evidence="3 6" id="KW-1133">Transmembrane helix</keyword>
<keyword evidence="5" id="KW-0325">Glycoprotein</keyword>
<gene>
    <name evidence="8" type="ORF">BCR32DRAFT_106102</name>
</gene>
<name>A0A1Y1W8Z6_9FUNG</name>
<dbReference type="OrthoDB" id="10524106at2759"/>
<feature type="transmembrane region" description="Helical" evidence="6">
    <location>
        <begin position="467"/>
        <end position="485"/>
    </location>
</feature>
<keyword evidence="2 6" id="KW-0812">Transmembrane</keyword>
<feature type="transmembrane region" description="Helical" evidence="6">
    <location>
        <begin position="514"/>
        <end position="535"/>
    </location>
</feature>
<feature type="transmembrane region" description="Helical" evidence="6">
    <location>
        <begin position="356"/>
        <end position="380"/>
    </location>
</feature>
<dbReference type="GO" id="GO:0004930">
    <property type="term" value="F:G protein-coupled receptor activity"/>
    <property type="evidence" value="ECO:0007669"/>
    <property type="project" value="InterPro"/>
</dbReference>
<protein>
    <recommendedName>
        <fullName evidence="7">G-protein coupled receptors family 3 profile domain-containing protein</fullName>
    </recommendedName>
</protein>
<feature type="transmembrane region" description="Helical" evidence="6">
    <location>
        <begin position="426"/>
        <end position="446"/>
    </location>
</feature>
<reference evidence="8 9" key="2">
    <citation type="submission" date="2016-08" db="EMBL/GenBank/DDBJ databases">
        <title>Pervasive Adenine N6-methylation of Active Genes in Fungi.</title>
        <authorList>
            <consortium name="DOE Joint Genome Institute"/>
            <person name="Mondo S.J."/>
            <person name="Dannebaum R.O."/>
            <person name="Kuo R.C."/>
            <person name="Labutti K."/>
            <person name="Haridas S."/>
            <person name="Kuo A."/>
            <person name="Salamov A."/>
            <person name="Ahrendt S.R."/>
            <person name="Lipzen A."/>
            <person name="Sullivan W."/>
            <person name="Andreopoulos W.B."/>
            <person name="Clum A."/>
            <person name="Lindquist E."/>
            <person name="Daum C."/>
            <person name="Ramamoorthy G.K."/>
            <person name="Gryganskyi A."/>
            <person name="Culley D."/>
            <person name="Magnuson J.K."/>
            <person name="James T.Y."/>
            <person name="O'Malley M.A."/>
            <person name="Stajich J.E."/>
            <person name="Spatafora J.W."/>
            <person name="Visel A."/>
            <person name="Grigoriev I.V."/>
        </authorList>
    </citation>
    <scope>NUCLEOTIDE SEQUENCE [LARGE SCALE GENOMIC DNA]</scope>
    <source>
        <strain evidence="8 9">S4</strain>
    </source>
</reference>
<proteinExistence type="predicted"/>
<sequence>MWLDEAAVKDWQEKPYPKTSLENPIIPFDENLAYKSYIIHGMMYDNLYSFDYPDVKYVYTPGISSIQTGTGLTITKKSKFKDEAFKFFEIMINSTYPFYSYGNTAMTPVEDVSGYICASNNQKTKIELCNSLLDLDGAYPYYYIENNKTNIIYLNHTFIGYNRGIIIDNLLNNEMANNKFKVKEYSCDNSVDFSKKKITYNEEYKIEVPISNDEVIILKSMRDIESFSVEQNTEQVCSIYEDTFKKAKPMQFPYTNFMETNNLDSRGPISLFFAHLYYKHNETEEGSLQDIVNECCDIIDDSLIPSCKNTDKIIFSVDVCDEARLKMKINYLNCKNATLTNLQSEIDCVYMPLKNIYGIILIIFIVVSLLINIVFSIIIIKNRDERCIYISGIKLFIYLLISSLLLNISIFLWIGKTNMFRCILKIWTMISAISGFICTSSSKMEMIVSTYYNEKLSNVSLKYKNQFIYTIMPSFQIIFLLLWTFTQTGTEIKTINIKNVGNYEYTSCSTGIEILLKFIFIIDFVLLFFSITISYRGRNIPDEFNDSKKIFVTSIMFLFQKKVHEKHQ</sequence>
<evidence type="ECO:0000256" key="1">
    <source>
        <dbReference type="ARBA" id="ARBA00004141"/>
    </source>
</evidence>
<evidence type="ECO:0000256" key="2">
    <source>
        <dbReference type="ARBA" id="ARBA00022692"/>
    </source>
</evidence>
<dbReference type="EMBL" id="MCFG01000416">
    <property type="protein sequence ID" value="ORX69808.1"/>
    <property type="molecule type" value="Genomic_DNA"/>
</dbReference>
<feature type="transmembrane region" description="Helical" evidence="6">
    <location>
        <begin position="392"/>
        <end position="414"/>
    </location>
</feature>
<dbReference type="Pfam" id="PF00003">
    <property type="entry name" value="7tm_3"/>
    <property type="match status" value="1"/>
</dbReference>
<dbReference type="GO" id="GO:0016020">
    <property type="term" value="C:membrane"/>
    <property type="evidence" value="ECO:0007669"/>
    <property type="project" value="UniProtKB-SubCell"/>
</dbReference>
<dbReference type="PROSITE" id="PS50259">
    <property type="entry name" value="G_PROTEIN_RECEP_F3_4"/>
    <property type="match status" value="1"/>
</dbReference>
<comment type="subcellular location">
    <subcellularLocation>
        <location evidence="1">Membrane</location>
        <topology evidence="1">Multi-pass membrane protein</topology>
    </subcellularLocation>
</comment>
<evidence type="ECO:0000313" key="8">
    <source>
        <dbReference type="EMBL" id="ORX69808.1"/>
    </source>
</evidence>
<dbReference type="AlphaFoldDB" id="A0A1Y1W8Z6"/>
<evidence type="ECO:0000259" key="7">
    <source>
        <dbReference type="PROSITE" id="PS50259"/>
    </source>
</evidence>
<dbReference type="InterPro" id="IPR017978">
    <property type="entry name" value="GPCR_3_C"/>
</dbReference>
<evidence type="ECO:0000313" key="9">
    <source>
        <dbReference type="Proteomes" id="UP000193944"/>
    </source>
</evidence>
<comment type="caution">
    <text evidence="8">The sequence shown here is derived from an EMBL/GenBank/DDBJ whole genome shotgun (WGS) entry which is preliminary data.</text>
</comment>
<evidence type="ECO:0000256" key="5">
    <source>
        <dbReference type="ARBA" id="ARBA00023180"/>
    </source>
</evidence>
<accession>A0A1Y1W8Z6</accession>
<evidence type="ECO:0000256" key="3">
    <source>
        <dbReference type="ARBA" id="ARBA00022989"/>
    </source>
</evidence>
<keyword evidence="4 6" id="KW-0472">Membrane</keyword>
<evidence type="ECO:0000256" key="4">
    <source>
        <dbReference type="ARBA" id="ARBA00023136"/>
    </source>
</evidence>
<reference evidence="8 9" key="1">
    <citation type="submission" date="2016-08" db="EMBL/GenBank/DDBJ databases">
        <title>A Parts List for Fungal Cellulosomes Revealed by Comparative Genomics.</title>
        <authorList>
            <consortium name="DOE Joint Genome Institute"/>
            <person name="Haitjema C.H."/>
            <person name="Gilmore S.P."/>
            <person name="Henske J.K."/>
            <person name="Solomon K.V."/>
            <person name="De Groot R."/>
            <person name="Kuo A."/>
            <person name="Mondo S.J."/>
            <person name="Salamov A.A."/>
            <person name="Labutti K."/>
            <person name="Zhao Z."/>
            <person name="Chiniquy J."/>
            <person name="Barry K."/>
            <person name="Brewer H.M."/>
            <person name="Purvine S.O."/>
            <person name="Wright A.T."/>
            <person name="Boxma B."/>
            <person name="Van Alen T."/>
            <person name="Hackstein J.H."/>
            <person name="Baker S.E."/>
            <person name="Grigoriev I.V."/>
            <person name="O'Malley M.A."/>
        </authorList>
    </citation>
    <scope>NUCLEOTIDE SEQUENCE [LARGE SCALE GENOMIC DNA]</scope>
    <source>
        <strain evidence="8 9">S4</strain>
    </source>
</reference>
<evidence type="ECO:0000256" key="6">
    <source>
        <dbReference type="SAM" id="Phobius"/>
    </source>
</evidence>
<feature type="domain" description="G-protein coupled receptors family 3 profile" evidence="7">
    <location>
        <begin position="357"/>
        <end position="559"/>
    </location>
</feature>
<dbReference type="STRING" id="1754192.A0A1Y1W8Z6"/>
<dbReference type="Proteomes" id="UP000193944">
    <property type="component" value="Unassembled WGS sequence"/>
</dbReference>
<organism evidence="8 9">
    <name type="scientific">Anaeromyces robustus</name>
    <dbReference type="NCBI Taxonomy" id="1754192"/>
    <lineage>
        <taxon>Eukaryota</taxon>
        <taxon>Fungi</taxon>
        <taxon>Fungi incertae sedis</taxon>
        <taxon>Chytridiomycota</taxon>
        <taxon>Chytridiomycota incertae sedis</taxon>
        <taxon>Neocallimastigomycetes</taxon>
        <taxon>Neocallimastigales</taxon>
        <taxon>Neocallimastigaceae</taxon>
        <taxon>Anaeromyces</taxon>
    </lineage>
</organism>
<dbReference type="InterPro" id="IPR050726">
    <property type="entry name" value="mGluR"/>
</dbReference>